<dbReference type="GO" id="GO:0003700">
    <property type="term" value="F:DNA-binding transcription factor activity"/>
    <property type="evidence" value="ECO:0007669"/>
    <property type="project" value="InterPro"/>
</dbReference>
<dbReference type="InterPro" id="IPR036390">
    <property type="entry name" value="WH_DNA-bd_sf"/>
</dbReference>
<keyword evidence="4" id="KW-0804">Transcription</keyword>
<accession>H5XH65</accession>
<dbReference type="GO" id="GO:0000976">
    <property type="term" value="F:transcription cis-regulatory region binding"/>
    <property type="evidence" value="ECO:0007669"/>
    <property type="project" value="TreeGrafter"/>
</dbReference>
<dbReference type="AlphaFoldDB" id="H5XH65"/>
<dbReference type="InterPro" id="IPR000847">
    <property type="entry name" value="LysR_HTH_N"/>
</dbReference>
<dbReference type="Pfam" id="PF03466">
    <property type="entry name" value="LysR_substrate"/>
    <property type="match status" value="1"/>
</dbReference>
<comment type="similarity">
    <text evidence="1">Belongs to the LysR transcriptional regulatory family.</text>
</comment>
<keyword evidence="7" id="KW-1185">Reference proteome</keyword>
<dbReference type="Gene3D" id="1.10.10.10">
    <property type="entry name" value="Winged helix-like DNA-binding domain superfamily/Winged helix DNA-binding domain"/>
    <property type="match status" value="1"/>
</dbReference>
<dbReference type="RefSeq" id="WP_005453463.1">
    <property type="nucleotide sequence ID" value="NZ_CM001440.1"/>
</dbReference>
<proteinExistence type="inferred from homology"/>
<dbReference type="SUPFAM" id="SSF53850">
    <property type="entry name" value="Periplasmic binding protein-like II"/>
    <property type="match status" value="1"/>
</dbReference>
<evidence type="ECO:0000256" key="4">
    <source>
        <dbReference type="ARBA" id="ARBA00023163"/>
    </source>
</evidence>
<evidence type="ECO:0000259" key="5">
    <source>
        <dbReference type="PROSITE" id="PS50931"/>
    </source>
</evidence>
<dbReference type="Gene3D" id="3.40.190.290">
    <property type="match status" value="1"/>
</dbReference>
<dbReference type="EMBL" id="CM001440">
    <property type="protein sequence ID" value="EHR59536.1"/>
    <property type="molecule type" value="Genomic_DNA"/>
</dbReference>
<feature type="domain" description="HTH lysR-type" evidence="5">
    <location>
        <begin position="1"/>
        <end position="58"/>
    </location>
</feature>
<dbReference type="PANTHER" id="PTHR30126:SF39">
    <property type="entry name" value="HTH-TYPE TRANSCRIPTIONAL REGULATOR CYSL"/>
    <property type="match status" value="1"/>
</dbReference>
<dbReference type="Proteomes" id="UP000002791">
    <property type="component" value="Chromosome"/>
</dbReference>
<evidence type="ECO:0000256" key="1">
    <source>
        <dbReference type="ARBA" id="ARBA00009437"/>
    </source>
</evidence>
<dbReference type="eggNOG" id="COG0583">
    <property type="taxonomic scope" value="Bacteria"/>
</dbReference>
<dbReference type="PANTHER" id="PTHR30126">
    <property type="entry name" value="HTH-TYPE TRANSCRIPTIONAL REGULATOR"/>
    <property type="match status" value="1"/>
</dbReference>
<evidence type="ECO:0000313" key="6">
    <source>
        <dbReference type="EMBL" id="EHR59536.1"/>
    </source>
</evidence>
<dbReference type="SUPFAM" id="SSF46785">
    <property type="entry name" value="Winged helix' DNA-binding domain"/>
    <property type="match status" value="1"/>
</dbReference>
<dbReference type="STRING" id="882082.SaccyDRAFT_0608"/>
<sequence>MTLGQLSAFVLVARLGSVTGAARALGVSEPAVSQALAALRHHHGDRLLVRTAQGMTLTPAGRRLLPIASRMVELGADADAAVRQASGAAEPLRVAVTSTFAEFVAGPLLEAFATRCGDTVDVSSGLATTEQTAVLVSHRLADAALGPALVEPELESVPVFRCSLVVVGTSGWRTPGDPVTWPWLLGPSGADPDSDVTRLLRQLRVPDERIQVFPNEASAWTAAAGGAGVSVAVEHLVAPLLRRRELAVLPTSATPAPLCWHITTPARQRCSPAAASLRYFLGTPAAMQLMRSPGNGVPPSRFRPPVHVTIWS</sequence>
<keyword evidence="2" id="KW-0805">Transcription regulation</keyword>
<dbReference type="OrthoDB" id="4512679at2"/>
<evidence type="ECO:0000256" key="3">
    <source>
        <dbReference type="ARBA" id="ARBA00023125"/>
    </source>
</evidence>
<keyword evidence="3" id="KW-0238">DNA-binding</keyword>
<reference evidence="6 7" key="1">
    <citation type="submission" date="2011-11" db="EMBL/GenBank/DDBJ databases">
        <title>The Noncontiguous Finished sequence of Saccharomonospora cyanea NA-134.</title>
        <authorList>
            <consortium name="US DOE Joint Genome Institute"/>
            <person name="Lucas S."/>
            <person name="Han J."/>
            <person name="Lapidus A."/>
            <person name="Cheng J.-F."/>
            <person name="Goodwin L."/>
            <person name="Pitluck S."/>
            <person name="Peters L."/>
            <person name="Ovchinnikova G."/>
            <person name="Lu M."/>
            <person name="Detter J.C."/>
            <person name="Han C."/>
            <person name="Tapia R."/>
            <person name="Land M."/>
            <person name="Hauser L."/>
            <person name="Kyrpides N."/>
            <person name="Ivanova N."/>
            <person name="Pagani I."/>
            <person name="Brambilla E.-M."/>
            <person name="Klenk H.-P."/>
            <person name="Woyke T."/>
        </authorList>
    </citation>
    <scope>NUCLEOTIDE SEQUENCE [LARGE SCALE GENOMIC DNA]</scope>
    <source>
        <strain evidence="6 7">NA-134</strain>
    </source>
</reference>
<evidence type="ECO:0000313" key="7">
    <source>
        <dbReference type="Proteomes" id="UP000002791"/>
    </source>
</evidence>
<name>H5XH65_9PSEU</name>
<dbReference type="InterPro" id="IPR005119">
    <property type="entry name" value="LysR_subst-bd"/>
</dbReference>
<evidence type="ECO:0000256" key="2">
    <source>
        <dbReference type="ARBA" id="ARBA00023015"/>
    </source>
</evidence>
<organism evidence="6 7">
    <name type="scientific">Saccharomonospora cyanea NA-134</name>
    <dbReference type="NCBI Taxonomy" id="882082"/>
    <lineage>
        <taxon>Bacteria</taxon>
        <taxon>Bacillati</taxon>
        <taxon>Actinomycetota</taxon>
        <taxon>Actinomycetes</taxon>
        <taxon>Pseudonocardiales</taxon>
        <taxon>Pseudonocardiaceae</taxon>
        <taxon>Saccharomonospora</taxon>
    </lineage>
</organism>
<dbReference type="PROSITE" id="PS50931">
    <property type="entry name" value="HTH_LYSR"/>
    <property type="match status" value="1"/>
</dbReference>
<dbReference type="InterPro" id="IPR036388">
    <property type="entry name" value="WH-like_DNA-bd_sf"/>
</dbReference>
<dbReference type="Pfam" id="PF00126">
    <property type="entry name" value="HTH_1"/>
    <property type="match status" value="1"/>
</dbReference>
<gene>
    <name evidence="6" type="ORF">SaccyDRAFT_0608</name>
</gene>
<protein>
    <submittedName>
        <fullName evidence="6">Transcriptional regulator</fullName>
    </submittedName>
</protein>
<dbReference type="HOGENOM" id="CLU_076586_0_0_11"/>